<feature type="region of interest" description="Disordered" evidence="1">
    <location>
        <begin position="617"/>
        <end position="652"/>
    </location>
</feature>
<dbReference type="Proteomes" id="UP001279734">
    <property type="component" value="Unassembled WGS sequence"/>
</dbReference>
<dbReference type="PANTHER" id="PTHR33671:SF2">
    <property type="entry name" value="N-METHYLTRANSFERASE, PUTATIVE (DUF688)-RELATED"/>
    <property type="match status" value="1"/>
</dbReference>
<sequence>MGHSRFIWLAGRSTPPLLVCYEALPQMLSLNSMMLKNLMEDKQLNLDQPLLSVRRGPSTTLPDNGRKKTNNSLPYIPYLPHYKSELKSGPVRNAGAVPFQWEKIPGKPKDERNPQKKALAQPPIAPKFPPGRIVNHIRKPLDSASKDSCASKPQAEDDLLKSANFSFLNVTELERSRKDMEEENGSSTEDEDSIYVDALDTLSHSESIFLNCSVSGVSGLDSPDIKPSGTFSDPQTRDIMMGRFLPAAKAVVLELPHLSSWKQPAVKEQPRLVKKAVTWDMQSSRCHHIPDTSPQCTRDKKKEEEEEGNYGRTKNLSAKVCGLFPRFCLMNPISGVRDQARLPISSVCGVPKKLASTGSSSMSESKENRTAVYARRPKTPLGNSEVGDKANCLRKELNTLTYQSDSRKSNESSKYGCFVGNGIVPYRNSLPHLFLHKERGLIGIPEEAKVSGASKLHPHQEGYKKFQELLADQNSEEVSDHASSATEKTLHVDSVQVAESLNSSSSELKGKTNSSSRTPSADDLLQDVKHPCCIADEEALPQSGNLDNVDSSVLSPLEKSGQEIHKDRMKEFDQDRQDVDVQQSAKAGIKETAHDMSALFLLPPPLLKSPSESWLSRTLPSISSRNPSSRSHPSIHVHQGNPTSQTSPVDPKWEMIVKCSNSRHKHSRLPGELMLISENK</sequence>
<reference evidence="2" key="1">
    <citation type="submission" date="2023-05" db="EMBL/GenBank/DDBJ databases">
        <title>Nepenthes gracilis genome sequencing.</title>
        <authorList>
            <person name="Fukushima K."/>
        </authorList>
    </citation>
    <scope>NUCLEOTIDE SEQUENCE</scope>
    <source>
        <strain evidence="2">SING2019-196</strain>
    </source>
</reference>
<accession>A0AAD3SH09</accession>
<dbReference type="AlphaFoldDB" id="A0AAD3SH09"/>
<feature type="compositionally biased region" description="Low complexity" evidence="1">
    <location>
        <begin position="617"/>
        <end position="636"/>
    </location>
</feature>
<dbReference type="PANTHER" id="PTHR33671">
    <property type="entry name" value="N-METHYLTRANSFERASE, PUTATIVE (DUF688)-RELATED"/>
    <property type="match status" value="1"/>
</dbReference>
<feature type="compositionally biased region" description="Polar residues" evidence="1">
    <location>
        <begin position="497"/>
        <end position="519"/>
    </location>
</feature>
<name>A0AAD3SH09_NEPGR</name>
<proteinExistence type="predicted"/>
<dbReference type="Pfam" id="PF05097">
    <property type="entry name" value="DUF688"/>
    <property type="match status" value="1"/>
</dbReference>
<feature type="compositionally biased region" description="Basic and acidic residues" evidence="1">
    <location>
        <begin position="104"/>
        <end position="114"/>
    </location>
</feature>
<gene>
    <name evidence="2" type="ORF">Nepgr_012933</name>
</gene>
<dbReference type="InterPro" id="IPR007789">
    <property type="entry name" value="DUF688"/>
</dbReference>
<feature type="region of interest" description="Disordered" evidence="1">
    <location>
        <begin position="286"/>
        <end position="311"/>
    </location>
</feature>
<feature type="region of interest" description="Disordered" evidence="1">
    <location>
        <begin position="473"/>
        <end position="523"/>
    </location>
</feature>
<feature type="region of interest" description="Disordered" evidence="1">
    <location>
        <begin position="102"/>
        <end position="130"/>
    </location>
</feature>
<comment type="caution">
    <text evidence="2">The sequence shown here is derived from an EMBL/GenBank/DDBJ whole genome shotgun (WGS) entry which is preliminary data.</text>
</comment>
<organism evidence="2 3">
    <name type="scientific">Nepenthes gracilis</name>
    <name type="common">Slender pitcher plant</name>
    <dbReference type="NCBI Taxonomy" id="150966"/>
    <lineage>
        <taxon>Eukaryota</taxon>
        <taxon>Viridiplantae</taxon>
        <taxon>Streptophyta</taxon>
        <taxon>Embryophyta</taxon>
        <taxon>Tracheophyta</taxon>
        <taxon>Spermatophyta</taxon>
        <taxon>Magnoliopsida</taxon>
        <taxon>eudicotyledons</taxon>
        <taxon>Gunneridae</taxon>
        <taxon>Pentapetalae</taxon>
        <taxon>Caryophyllales</taxon>
        <taxon>Nepenthaceae</taxon>
        <taxon>Nepenthes</taxon>
    </lineage>
</organism>
<evidence type="ECO:0000256" key="1">
    <source>
        <dbReference type="SAM" id="MobiDB-lite"/>
    </source>
</evidence>
<protein>
    <submittedName>
        <fullName evidence="2">Uncharacterized protein</fullName>
    </submittedName>
</protein>
<evidence type="ECO:0000313" key="2">
    <source>
        <dbReference type="EMBL" id="GMH11092.1"/>
    </source>
</evidence>
<dbReference type="EMBL" id="BSYO01000010">
    <property type="protein sequence ID" value="GMH11092.1"/>
    <property type="molecule type" value="Genomic_DNA"/>
</dbReference>
<keyword evidence="3" id="KW-1185">Reference proteome</keyword>
<evidence type="ECO:0000313" key="3">
    <source>
        <dbReference type="Proteomes" id="UP001279734"/>
    </source>
</evidence>